<sequence>MSGVLPTSKFKQAFLDAYGEHGTLVTAAKVTGLGRRTIYNWRRDDPEFEEAFGTIRETLIEVLERSVYQQALDGDIQAAMFMLKAMRPEIYRDRYEIRNVQATEIDTEGARERLIQKLTAIEVKQLE</sequence>
<dbReference type="Gene3D" id="1.10.10.60">
    <property type="entry name" value="Homeodomain-like"/>
    <property type="match status" value="1"/>
</dbReference>
<protein>
    <recommendedName>
        <fullName evidence="2">Homeodomain phBC6A51-type domain-containing protein</fullName>
    </recommendedName>
</protein>
<dbReference type="AlphaFoldDB" id="A0A0F9LTC4"/>
<gene>
    <name evidence="1" type="ORF">LCGC14_1542910</name>
</gene>
<reference evidence="1" key="1">
    <citation type="journal article" date="2015" name="Nature">
        <title>Complex archaea that bridge the gap between prokaryotes and eukaryotes.</title>
        <authorList>
            <person name="Spang A."/>
            <person name="Saw J.H."/>
            <person name="Jorgensen S.L."/>
            <person name="Zaremba-Niedzwiedzka K."/>
            <person name="Martijn J."/>
            <person name="Lind A.E."/>
            <person name="van Eijk R."/>
            <person name="Schleper C."/>
            <person name="Guy L."/>
            <person name="Ettema T.J."/>
        </authorList>
    </citation>
    <scope>NUCLEOTIDE SEQUENCE</scope>
</reference>
<proteinExistence type="predicted"/>
<name>A0A0F9LTC4_9ZZZZ</name>
<evidence type="ECO:0008006" key="2">
    <source>
        <dbReference type="Google" id="ProtNLM"/>
    </source>
</evidence>
<organism evidence="1">
    <name type="scientific">marine sediment metagenome</name>
    <dbReference type="NCBI Taxonomy" id="412755"/>
    <lineage>
        <taxon>unclassified sequences</taxon>
        <taxon>metagenomes</taxon>
        <taxon>ecological metagenomes</taxon>
    </lineage>
</organism>
<evidence type="ECO:0000313" key="1">
    <source>
        <dbReference type="EMBL" id="KKM60332.1"/>
    </source>
</evidence>
<comment type="caution">
    <text evidence="1">The sequence shown here is derived from an EMBL/GenBank/DDBJ whole genome shotgun (WGS) entry which is preliminary data.</text>
</comment>
<dbReference type="EMBL" id="LAZR01011697">
    <property type="protein sequence ID" value="KKM60332.1"/>
    <property type="molecule type" value="Genomic_DNA"/>
</dbReference>
<accession>A0A0F9LTC4</accession>